<evidence type="ECO:0000313" key="2">
    <source>
        <dbReference type="EMBL" id="KAG2436285.1"/>
    </source>
</evidence>
<keyword evidence="3" id="KW-1185">Reference proteome</keyword>
<accession>A0A835W1Y3</accession>
<feature type="compositionally biased region" description="Polar residues" evidence="1">
    <location>
        <begin position="16"/>
        <end position="34"/>
    </location>
</feature>
<reference evidence="2" key="1">
    <citation type="journal article" date="2020" name="bioRxiv">
        <title>Comparative genomics of Chlamydomonas.</title>
        <authorList>
            <person name="Craig R.J."/>
            <person name="Hasan A.R."/>
            <person name="Ness R.W."/>
            <person name="Keightley P.D."/>
        </authorList>
    </citation>
    <scope>NUCLEOTIDE SEQUENCE</scope>
    <source>
        <strain evidence="2">SAG 7.73</strain>
    </source>
</reference>
<comment type="caution">
    <text evidence="2">The sequence shown here is derived from an EMBL/GenBank/DDBJ whole genome shotgun (WGS) entry which is preliminary data.</text>
</comment>
<dbReference type="AlphaFoldDB" id="A0A835W1Y3"/>
<gene>
    <name evidence="2" type="ORF">HXX76_006596</name>
</gene>
<dbReference type="Proteomes" id="UP000650467">
    <property type="component" value="Unassembled WGS sequence"/>
</dbReference>
<dbReference type="OrthoDB" id="10515697at2759"/>
<name>A0A835W1Y3_CHLIN</name>
<feature type="compositionally biased region" description="Polar residues" evidence="1">
    <location>
        <begin position="43"/>
        <end position="57"/>
    </location>
</feature>
<organism evidence="2 3">
    <name type="scientific">Chlamydomonas incerta</name>
    <dbReference type="NCBI Taxonomy" id="51695"/>
    <lineage>
        <taxon>Eukaryota</taxon>
        <taxon>Viridiplantae</taxon>
        <taxon>Chlorophyta</taxon>
        <taxon>core chlorophytes</taxon>
        <taxon>Chlorophyceae</taxon>
        <taxon>CS clade</taxon>
        <taxon>Chlamydomonadales</taxon>
        <taxon>Chlamydomonadaceae</taxon>
        <taxon>Chlamydomonas</taxon>
    </lineage>
</organism>
<evidence type="ECO:0000313" key="3">
    <source>
        <dbReference type="Proteomes" id="UP000650467"/>
    </source>
</evidence>
<dbReference type="EMBL" id="JAEHOC010000013">
    <property type="protein sequence ID" value="KAG2436285.1"/>
    <property type="molecule type" value="Genomic_DNA"/>
</dbReference>
<feature type="compositionally biased region" description="Low complexity" evidence="1">
    <location>
        <begin position="58"/>
        <end position="71"/>
    </location>
</feature>
<feature type="region of interest" description="Disordered" evidence="1">
    <location>
        <begin position="1"/>
        <end position="92"/>
    </location>
</feature>
<protein>
    <submittedName>
        <fullName evidence="2">Uncharacterized protein</fullName>
    </submittedName>
</protein>
<proteinExistence type="predicted"/>
<sequence>MEAQFLQGRPAPGSTGRPTSRRQLSALSNSTPSAPRSYDIQISPGQNQVSPSPQQLQAGNNPGPAPASGPAQMVSAAGAREMNKQQSQGLGS</sequence>
<evidence type="ECO:0000256" key="1">
    <source>
        <dbReference type="SAM" id="MobiDB-lite"/>
    </source>
</evidence>